<proteinExistence type="predicted"/>
<feature type="chain" id="PRO_5027913554" evidence="1">
    <location>
        <begin position="17"/>
        <end position="119"/>
    </location>
</feature>
<dbReference type="OrthoDB" id="10542249at2759"/>
<reference evidence="2 3" key="1">
    <citation type="submission" date="2020-08" db="EMBL/GenBank/DDBJ databases">
        <authorList>
            <person name="Koutsovoulos G."/>
            <person name="Danchin GJ E."/>
        </authorList>
    </citation>
    <scope>NUCLEOTIDE SEQUENCE [LARGE SCALE GENOMIC DNA]</scope>
</reference>
<comment type="caution">
    <text evidence="2">The sequence shown here is derived from an EMBL/GenBank/DDBJ whole genome shotgun (WGS) entry which is preliminary data.</text>
</comment>
<accession>A0A6V7W2P5</accession>
<keyword evidence="1" id="KW-0732">Signal</keyword>
<feature type="signal peptide" evidence="1">
    <location>
        <begin position="1"/>
        <end position="16"/>
    </location>
</feature>
<protein>
    <submittedName>
        <fullName evidence="2">Uncharacterized protein</fullName>
    </submittedName>
</protein>
<name>A0A6V7W2P5_MELEN</name>
<dbReference type="Proteomes" id="UP000580250">
    <property type="component" value="Unassembled WGS sequence"/>
</dbReference>
<evidence type="ECO:0000256" key="1">
    <source>
        <dbReference type="SAM" id="SignalP"/>
    </source>
</evidence>
<evidence type="ECO:0000313" key="2">
    <source>
        <dbReference type="EMBL" id="CAD2180918.1"/>
    </source>
</evidence>
<dbReference type="AlphaFoldDB" id="A0A6V7W2P5"/>
<organism evidence="2 3">
    <name type="scientific">Meloidogyne enterolobii</name>
    <name type="common">Root-knot nematode worm</name>
    <name type="synonym">Meloidogyne mayaguensis</name>
    <dbReference type="NCBI Taxonomy" id="390850"/>
    <lineage>
        <taxon>Eukaryota</taxon>
        <taxon>Metazoa</taxon>
        <taxon>Ecdysozoa</taxon>
        <taxon>Nematoda</taxon>
        <taxon>Chromadorea</taxon>
        <taxon>Rhabditida</taxon>
        <taxon>Tylenchina</taxon>
        <taxon>Tylenchomorpha</taxon>
        <taxon>Tylenchoidea</taxon>
        <taxon>Meloidogynidae</taxon>
        <taxon>Meloidogyninae</taxon>
        <taxon>Meloidogyne</taxon>
    </lineage>
</organism>
<dbReference type="EMBL" id="CAJEWN010000384">
    <property type="protein sequence ID" value="CAD2180918.1"/>
    <property type="molecule type" value="Genomic_DNA"/>
</dbReference>
<evidence type="ECO:0000313" key="3">
    <source>
        <dbReference type="Proteomes" id="UP000580250"/>
    </source>
</evidence>
<sequence>MIKLIIIFNLLSTTFCIDTVFYGAITPSTTEDLIEKNIKWQIKIFCDECIKDGKTQQITKFNLDNEKEVQFEFNLVPSPAKVTITKLCVEITSLYPIHGQKRVCEINFKIVKINLLMLF</sequence>
<gene>
    <name evidence="2" type="ORF">MENT_LOCUS33027</name>
</gene>